<gene>
    <name evidence="1" type="ORF">EHAR0213_LOCUS8396</name>
</gene>
<name>A0A7S3NA17_9SPIT</name>
<evidence type="ECO:0000313" key="1">
    <source>
        <dbReference type="EMBL" id="CAE0349484.1"/>
    </source>
</evidence>
<sequence length="220" mass="26006">MIPSKKARKLTITNKLKPLKFQGQSLTDHRRVIFRQFHNFGESMGEHLVEISMCKLKFYILIVEMAKGRRIPHLIELYIPQAKRLFNHCHKSYRELLELVEYKFGKFQMIDINKVLCESIEIYFNKPKHSAVTVKTSFPSSTCHRDKASLNNSVYQNRGYGRAKAVESTRHMQRREKRFENTFFHQKQFDSPLLKSLETVCLEDSIEKVRNKNENSLPKI</sequence>
<dbReference type="EMBL" id="HBII01020210">
    <property type="protein sequence ID" value="CAE0349484.1"/>
    <property type="molecule type" value="Transcribed_RNA"/>
</dbReference>
<proteinExistence type="predicted"/>
<reference evidence="1" key="1">
    <citation type="submission" date="2021-01" db="EMBL/GenBank/DDBJ databases">
        <authorList>
            <person name="Corre E."/>
            <person name="Pelletier E."/>
            <person name="Niang G."/>
            <person name="Scheremetjew M."/>
            <person name="Finn R."/>
            <person name="Kale V."/>
            <person name="Holt S."/>
            <person name="Cochrane G."/>
            <person name="Meng A."/>
            <person name="Brown T."/>
            <person name="Cohen L."/>
        </authorList>
    </citation>
    <scope>NUCLEOTIDE SEQUENCE</scope>
    <source>
        <strain evidence="1">FSP1.4</strain>
    </source>
</reference>
<protein>
    <submittedName>
        <fullName evidence="1">Uncharacterized protein</fullName>
    </submittedName>
</protein>
<dbReference type="AlphaFoldDB" id="A0A7S3NA17"/>
<accession>A0A7S3NA17</accession>
<organism evidence="1">
    <name type="scientific">Euplotes harpa</name>
    <dbReference type="NCBI Taxonomy" id="151035"/>
    <lineage>
        <taxon>Eukaryota</taxon>
        <taxon>Sar</taxon>
        <taxon>Alveolata</taxon>
        <taxon>Ciliophora</taxon>
        <taxon>Intramacronucleata</taxon>
        <taxon>Spirotrichea</taxon>
        <taxon>Hypotrichia</taxon>
        <taxon>Euplotida</taxon>
        <taxon>Euplotidae</taxon>
        <taxon>Euplotes</taxon>
    </lineage>
</organism>